<organism evidence="1 2">
    <name type="scientific">Coniosporium uncinatum</name>
    <dbReference type="NCBI Taxonomy" id="93489"/>
    <lineage>
        <taxon>Eukaryota</taxon>
        <taxon>Fungi</taxon>
        <taxon>Dikarya</taxon>
        <taxon>Ascomycota</taxon>
        <taxon>Pezizomycotina</taxon>
        <taxon>Dothideomycetes</taxon>
        <taxon>Dothideomycetes incertae sedis</taxon>
        <taxon>Coniosporium</taxon>
    </lineage>
</organism>
<reference evidence="1" key="1">
    <citation type="submission" date="2024-09" db="EMBL/GenBank/DDBJ databases">
        <title>Black Yeasts Isolated from many extreme environments.</title>
        <authorList>
            <person name="Coleine C."/>
            <person name="Stajich J.E."/>
            <person name="Selbmann L."/>
        </authorList>
    </citation>
    <scope>NUCLEOTIDE SEQUENCE</scope>
    <source>
        <strain evidence="1">CCFEE 5737</strain>
    </source>
</reference>
<dbReference type="Proteomes" id="UP001186974">
    <property type="component" value="Unassembled WGS sequence"/>
</dbReference>
<evidence type="ECO:0000313" key="2">
    <source>
        <dbReference type="Proteomes" id="UP001186974"/>
    </source>
</evidence>
<gene>
    <name evidence="1" type="ORF">LTS18_005901</name>
</gene>
<name>A0ACC3DR80_9PEZI</name>
<sequence>VVAEDIDEALRLIEVSKASLYEDGRNRGDQTPSSKIYHLIVAMRASGAAAVGDGSGELDLRRVRERVLAKGFTETQFEEAVDEYAMLDVWQTAAEQTRLVFIEAGDGDIDMGDDDLF</sequence>
<accession>A0ACC3DR80</accession>
<keyword evidence="2" id="KW-1185">Reference proteome</keyword>
<dbReference type="EMBL" id="JAWDJW010001421">
    <property type="protein sequence ID" value="KAK3079040.1"/>
    <property type="molecule type" value="Genomic_DNA"/>
</dbReference>
<comment type="caution">
    <text evidence="1">The sequence shown here is derived from an EMBL/GenBank/DDBJ whole genome shotgun (WGS) entry which is preliminary data.</text>
</comment>
<feature type="non-terminal residue" evidence="1">
    <location>
        <position position="1"/>
    </location>
</feature>
<evidence type="ECO:0000313" key="1">
    <source>
        <dbReference type="EMBL" id="KAK3079040.1"/>
    </source>
</evidence>
<protein>
    <submittedName>
        <fullName evidence="1">Uncharacterized protein</fullName>
    </submittedName>
</protein>
<proteinExistence type="predicted"/>